<gene>
    <name evidence="8" type="ORF">PENCOP_c005G09021</name>
</gene>
<keyword evidence="3 6" id="KW-0812">Transmembrane</keyword>
<dbReference type="Proteomes" id="UP000191500">
    <property type="component" value="Unassembled WGS sequence"/>
</dbReference>
<dbReference type="AlphaFoldDB" id="A0A1V6USC1"/>
<keyword evidence="5 6" id="KW-0472">Membrane</keyword>
<dbReference type="InterPro" id="IPR011701">
    <property type="entry name" value="MFS"/>
</dbReference>
<evidence type="ECO:0000256" key="5">
    <source>
        <dbReference type="ARBA" id="ARBA00023136"/>
    </source>
</evidence>
<comment type="caution">
    <text evidence="8">The sequence shown here is derived from an EMBL/GenBank/DDBJ whole genome shotgun (WGS) entry which is preliminary data.</text>
</comment>
<dbReference type="InterPro" id="IPR020846">
    <property type="entry name" value="MFS_dom"/>
</dbReference>
<reference evidence="9" key="1">
    <citation type="journal article" date="2017" name="Nat. Microbiol.">
        <title>Global analysis of biosynthetic gene clusters reveals vast potential of secondary metabolite production in Penicillium species.</title>
        <authorList>
            <person name="Nielsen J.C."/>
            <person name="Grijseels S."/>
            <person name="Prigent S."/>
            <person name="Ji B."/>
            <person name="Dainat J."/>
            <person name="Nielsen K.F."/>
            <person name="Frisvad J.C."/>
            <person name="Workman M."/>
            <person name="Nielsen J."/>
        </authorList>
    </citation>
    <scope>NUCLEOTIDE SEQUENCE [LARGE SCALE GENOMIC DNA]</scope>
    <source>
        <strain evidence="9">IBT 31321</strain>
    </source>
</reference>
<dbReference type="FunFam" id="1.20.1250.20:FF:000082">
    <property type="entry name" value="MFS multidrug transporter, putative"/>
    <property type="match status" value="1"/>
</dbReference>
<accession>A0A1V6USC1</accession>
<dbReference type="GO" id="GO:0022857">
    <property type="term" value="F:transmembrane transporter activity"/>
    <property type="evidence" value="ECO:0007669"/>
    <property type="project" value="InterPro"/>
</dbReference>
<keyword evidence="9" id="KW-1185">Reference proteome</keyword>
<feature type="transmembrane region" description="Helical" evidence="6">
    <location>
        <begin position="398"/>
        <end position="418"/>
    </location>
</feature>
<dbReference type="PANTHER" id="PTHR23502">
    <property type="entry name" value="MAJOR FACILITATOR SUPERFAMILY"/>
    <property type="match status" value="1"/>
</dbReference>
<feature type="transmembrane region" description="Helical" evidence="6">
    <location>
        <begin position="244"/>
        <end position="263"/>
    </location>
</feature>
<evidence type="ECO:0000256" key="3">
    <source>
        <dbReference type="ARBA" id="ARBA00022692"/>
    </source>
</evidence>
<name>A0A1V6USC1_9EURO</name>
<dbReference type="SUPFAM" id="SSF103473">
    <property type="entry name" value="MFS general substrate transporter"/>
    <property type="match status" value="1"/>
</dbReference>
<feature type="transmembrane region" description="Helical" evidence="6">
    <location>
        <begin position="181"/>
        <end position="206"/>
    </location>
</feature>
<sequence length="532" mass="58713">MESLFQYQRIRKAVREQLAEIREKCSCEKHTLGSPHTPSCQLHNALLSVPPKQLLAQEEPTTGSTIIVGWDSPNDPLNPANQSVSKKIFMTLLISSIALSVTAASAIDACGVLQYSEEFNVSEVVGSLATALFLVGFGSGSLLSGPFSETFGRNAVYLITMLLFLIFIMASALAPNIHSHLIFRFIAGFFGSTPLTCAGGTVADLWDPMQKTYAFPAYAIPSFVGPMVGQIIGSYIPTHLGWRWLEWIMLIMGGVTLVIILLLQPETYGNLLLYWKAKILREETGDERYKAPMEMKNESLGQRLLISVYRPFVLVYSELIIILMCLYLTVIYIILFTFLEGYRYIFGDTYGLSQEMTGIVWVGMLCGTFLVSFLVPVVYSWTATVYKKTSSITPETRLWYAMLGGAPAVPISLFWMGWTSYPSISIWSPIIASAVFGYGITTIFISTYMYLIDSYGIYSASALGFLAFTRYVVAGGVTVAGGPIYRAIGVHYTLTILGAISTVMATIPYLLYVYGPRIRKYSKFAVDIGTGG</sequence>
<organism evidence="8 9">
    <name type="scientific">Penicillium coprophilum</name>
    <dbReference type="NCBI Taxonomy" id="36646"/>
    <lineage>
        <taxon>Eukaryota</taxon>
        <taxon>Fungi</taxon>
        <taxon>Dikarya</taxon>
        <taxon>Ascomycota</taxon>
        <taxon>Pezizomycotina</taxon>
        <taxon>Eurotiomycetes</taxon>
        <taxon>Eurotiomycetidae</taxon>
        <taxon>Eurotiales</taxon>
        <taxon>Aspergillaceae</taxon>
        <taxon>Penicillium</taxon>
    </lineage>
</organism>
<dbReference type="CDD" id="cd17323">
    <property type="entry name" value="MFS_Tpo1_MDR_like"/>
    <property type="match status" value="1"/>
</dbReference>
<protein>
    <recommendedName>
        <fullName evidence="7">Major facilitator superfamily (MFS) profile domain-containing protein</fullName>
    </recommendedName>
</protein>
<dbReference type="Pfam" id="PF07690">
    <property type="entry name" value="MFS_1"/>
    <property type="match status" value="1"/>
</dbReference>
<evidence type="ECO:0000256" key="1">
    <source>
        <dbReference type="ARBA" id="ARBA00004651"/>
    </source>
</evidence>
<evidence type="ECO:0000313" key="8">
    <source>
        <dbReference type="EMBL" id="OQE41149.1"/>
    </source>
</evidence>
<dbReference type="PANTHER" id="PTHR23502:SF47">
    <property type="entry name" value="MAJOR FACILITATOR SUPERFAMILY (MFS) PROFILE DOMAIN-CONTAINING PROTEIN-RELATED"/>
    <property type="match status" value="1"/>
</dbReference>
<evidence type="ECO:0000256" key="6">
    <source>
        <dbReference type="SAM" id="Phobius"/>
    </source>
</evidence>
<evidence type="ECO:0000256" key="4">
    <source>
        <dbReference type="ARBA" id="ARBA00022989"/>
    </source>
</evidence>
<keyword evidence="4 6" id="KW-1133">Transmembrane helix</keyword>
<evidence type="ECO:0000256" key="2">
    <source>
        <dbReference type="ARBA" id="ARBA00008335"/>
    </source>
</evidence>
<feature type="transmembrane region" description="Helical" evidence="6">
    <location>
        <begin position="359"/>
        <end position="386"/>
    </location>
</feature>
<feature type="transmembrane region" description="Helical" evidence="6">
    <location>
        <begin position="213"/>
        <end position="232"/>
    </location>
</feature>
<dbReference type="GO" id="GO:0005886">
    <property type="term" value="C:plasma membrane"/>
    <property type="evidence" value="ECO:0007669"/>
    <property type="project" value="UniProtKB-SubCell"/>
</dbReference>
<feature type="transmembrane region" description="Helical" evidence="6">
    <location>
        <begin position="463"/>
        <end position="485"/>
    </location>
</feature>
<feature type="transmembrane region" description="Helical" evidence="6">
    <location>
        <begin position="119"/>
        <end position="143"/>
    </location>
</feature>
<dbReference type="STRING" id="36646.A0A1V6USC1"/>
<feature type="transmembrane region" description="Helical" evidence="6">
    <location>
        <begin position="88"/>
        <end position="107"/>
    </location>
</feature>
<feature type="transmembrane region" description="Helical" evidence="6">
    <location>
        <begin position="313"/>
        <end position="339"/>
    </location>
</feature>
<dbReference type="Gene3D" id="1.20.1250.20">
    <property type="entry name" value="MFS general substrate transporter like domains"/>
    <property type="match status" value="1"/>
</dbReference>
<dbReference type="PROSITE" id="PS50850">
    <property type="entry name" value="MFS"/>
    <property type="match status" value="1"/>
</dbReference>
<comment type="subcellular location">
    <subcellularLocation>
        <location evidence="1">Cell membrane</location>
        <topology evidence="1">Multi-pass membrane protein</topology>
    </subcellularLocation>
</comment>
<comment type="similarity">
    <text evidence="2">Belongs to the major facilitator superfamily.</text>
</comment>
<feature type="transmembrane region" description="Helical" evidence="6">
    <location>
        <begin position="491"/>
        <end position="514"/>
    </location>
</feature>
<feature type="transmembrane region" description="Helical" evidence="6">
    <location>
        <begin position="155"/>
        <end position="175"/>
    </location>
</feature>
<dbReference type="EMBL" id="MDDG01000005">
    <property type="protein sequence ID" value="OQE41149.1"/>
    <property type="molecule type" value="Genomic_DNA"/>
</dbReference>
<feature type="domain" description="Major facilitator superfamily (MFS) profile" evidence="7">
    <location>
        <begin position="88"/>
        <end position="516"/>
    </location>
</feature>
<evidence type="ECO:0000259" key="7">
    <source>
        <dbReference type="PROSITE" id="PS50850"/>
    </source>
</evidence>
<dbReference type="InterPro" id="IPR036259">
    <property type="entry name" value="MFS_trans_sf"/>
</dbReference>
<feature type="transmembrane region" description="Helical" evidence="6">
    <location>
        <begin position="430"/>
        <end position="451"/>
    </location>
</feature>
<proteinExistence type="inferred from homology"/>
<evidence type="ECO:0000313" key="9">
    <source>
        <dbReference type="Proteomes" id="UP000191500"/>
    </source>
</evidence>